<accession>A0A919BAA6</accession>
<dbReference type="AlphaFoldDB" id="A0A919BAA6"/>
<sequence length="61" mass="6908">MVGITGSAAVKEKALECYRREMRGAAHPHSLERIWAFDAARAAALGTERAESFRPYRMAWR</sequence>
<evidence type="ECO:0000313" key="2">
    <source>
        <dbReference type="Proteomes" id="UP000638313"/>
    </source>
</evidence>
<evidence type="ECO:0000313" key="1">
    <source>
        <dbReference type="EMBL" id="GHF71438.1"/>
    </source>
</evidence>
<dbReference type="Proteomes" id="UP000638313">
    <property type="component" value="Unassembled WGS sequence"/>
</dbReference>
<proteinExistence type="predicted"/>
<reference evidence="1" key="2">
    <citation type="submission" date="2020-09" db="EMBL/GenBank/DDBJ databases">
        <authorList>
            <person name="Sun Q."/>
            <person name="Ohkuma M."/>
        </authorList>
    </citation>
    <scope>NUCLEOTIDE SEQUENCE</scope>
    <source>
        <strain evidence="1">JCM 4059</strain>
    </source>
</reference>
<organism evidence="1 2">
    <name type="scientific">Streptomyces mashuensis</name>
    <dbReference type="NCBI Taxonomy" id="33904"/>
    <lineage>
        <taxon>Bacteria</taxon>
        <taxon>Bacillati</taxon>
        <taxon>Actinomycetota</taxon>
        <taxon>Actinomycetes</taxon>
        <taxon>Kitasatosporales</taxon>
        <taxon>Streptomycetaceae</taxon>
        <taxon>Streptomyces</taxon>
    </lineage>
</organism>
<name>A0A919BAA6_9ACTN</name>
<keyword evidence="2" id="KW-1185">Reference proteome</keyword>
<comment type="caution">
    <text evidence="1">The sequence shown here is derived from an EMBL/GenBank/DDBJ whole genome shotgun (WGS) entry which is preliminary data.</text>
</comment>
<dbReference type="EMBL" id="BNBD01000021">
    <property type="protein sequence ID" value="GHF71438.1"/>
    <property type="molecule type" value="Genomic_DNA"/>
</dbReference>
<protein>
    <submittedName>
        <fullName evidence="1">Uncharacterized protein</fullName>
    </submittedName>
</protein>
<gene>
    <name evidence="1" type="ORF">GCM10010218_60780</name>
</gene>
<reference evidence="1" key="1">
    <citation type="journal article" date="2014" name="Int. J. Syst. Evol. Microbiol.">
        <title>Complete genome sequence of Corynebacterium casei LMG S-19264T (=DSM 44701T), isolated from a smear-ripened cheese.</title>
        <authorList>
            <consortium name="US DOE Joint Genome Institute (JGI-PGF)"/>
            <person name="Walter F."/>
            <person name="Albersmeier A."/>
            <person name="Kalinowski J."/>
            <person name="Ruckert C."/>
        </authorList>
    </citation>
    <scope>NUCLEOTIDE SEQUENCE</scope>
    <source>
        <strain evidence="1">JCM 4059</strain>
    </source>
</reference>